<evidence type="ECO:0008006" key="3">
    <source>
        <dbReference type="Google" id="ProtNLM"/>
    </source>
</evidence>
<gene>
    <name evidence="1" type="ORF">NCTC11179_02053</name>
</gene>
<dbReference type="PROSITE" id="PS51257">
    <property type="entry name" value="PROKAR_LIPOPROTEIN"/>
    <property type="match status" value="1"/>
</dbReference>
<sequence>MKKVIGLMVAFGFLFQSCVTTEEVTVKKEGAITYAMDMDFSELLQTMPSSANGMSKDVKKALDLINGEELTVEQLLDISLLESKKPEQKKDSILKANPNLLKKTENLRVRVMMNDSIGNIGLKISAKNASDLNTSLVNLSELSALGEGNGKKLDAPEFVKKSKFEWKKKSLKRTLSVKPEELQKGLGEIGQMAGMFTYRIKVNFEQAIKSVSYPDALIAQDGKSFVKEFKMSDVINNPKVLEYTVELK</sequence>
<dbReference type="EMBL" id="UGQL01000001">
    <property type="protein sequence ID" value="STZ28502.1"/>
    <property type="molecule type" value="Genomic_DNA"/>
</dbReference>
<dbReference type="RefSeq" id="WP_115091432.1">
    <property type="nucleotide sequence ID" value="NZ_CP068107.1"/>
</dbReference>
<keyword evidence="2" id="KW-1185">Reference proteome</keyword>
<proteinExistence type="predicted"/>
<protein>
    <recommendedName>
        <fullName evidence="3">Lipoprotein</fullName>
    </recommendedName>
</protein>
<reference evidence="1 2" key="1">
    <citation type="submission" date="2018-06" db="EMBL/GenBank/DDBJ databases">
        <authorList>
            <consortium name="Pathogen Informatics"/>
            <person name="Doyle S."/>
        </authorList>
    </citation>
    <scope>NUCLEOTIDE SEQUENCE [LARGE SCALE GENOMIC DNA]</scope>
    <source>
        <strain evidence="1 2">NCTC11179</strain>
    </source>
</reference>
<evidence type="ECO:0000313" key="1">
    <source>
        <dbReference type="EMBL" id="STZ28502.1"/>
    </source>
</evidence>
<dbReference type="Proteomes" id="UP000255024">
    <property type="component" value="Unassembled WGS sequence"/>
</dbReference>
<name>A0A378RN73_MYROD</name>
<accession>A0A378RN73</accession>
<organism evidence="1 2">
    <name type="scientific">Myroides odoratus</name>
    <name type="common">Flavobacterium odoratum</name>
    <dbReference type="NCBI Taxonomy" id="256"/>
    <lineage>
        <taxon>Bacteria</taxon>
        <taxon>Pseudomonadati</taxon>
        <taxon>Bacteroidota</taxon>
        <taxon>Flavobacteriia</taxon>
        <taxon>Flavobacteriales</taxon>
        <taxon>Flavobacteriaceae</taxon>
        <taxon>Myroides</taxon>
    </lineage>
</organism>
<evidence type="ECO:0000313" key="2">
    <source>
        <dbReference type="Proteomes" id="UP000255024"/>
    </source>
</evidence>
<dbReference type="AlphaFoldDB" id="A0A378RN73"/>